<proteinExistence type="predicted"/>
<evidence type="ECO:0000313" key="2">
    <source>
        <dbReference type="Proteomes" id="UP000694005"/>
    </source>
</evidence>
<dbReference type="EMBL" id="LS974624">
    <property type="protein sequence ID" value="CAG7898206.1"/>
    <property type="molecule type" value="Genomic_DNA"/>
</dbReference>
<dbReference type="AlphaFoldDB" id="A0A8D9HI42"/>
<dbReference type="Gramene" id="A08p18720.2_BraZ1">
    <property type="protein sequence ID" value="A08p18720.2_BraZ1.CDS.1"/>
    <property type="gene ID" value="A08g18720.2_BraZ1"/>
</dbReference>
<feature type="non-terminal residue" evidence="1">
    <location>
        <position position="49"/>
    </location>
</feature>
<name>A0A8D9HI42_BRACM</name>
<evidence type="ECO:0000313" key="1">
    <source>
        <dbReference type="EMBL" id="CAG7898206.1"/>
    </source>
</evidence>
<gene>
    <name evidence="1" type="ORF">BRAPAZ1V2_A08P18720.2</name>
</gene>
<organism evidence="1 2">
    <name type="scientific">Brassica campestris</name>
    <name type="common">Field mustard</name>
    <dbReference type="NCBI Taxonomy" id="3711"/>
    <lineage>
        <taxon>Eukaryota</taxon>
        <taxon>Viridiplantae</taxon>
        <taxon>Streptophyta</taxon>
        <taxon>Embryophyta</taxon>
        <taxon>Tracheophyta</taxon>
        <taxon>Spermatophyta</taxon>
        <taxon>Magnoliopsida</taxon>
        <taxon>eudicotyledons</taxon>
        <taxon>Gunneridae</taxon>
        <taxon>Pentapetalae</taxon>
        <taxon>rosids</taxon>
        <taxon>malvids</taxon>
        <taxon>Brassicales</taxon>
        <taxon>Brassicaceae</taxon>
        <taxon>Brassiceae</taxon>
        <taxon>Brassica</taxon>
    </lineage>
</organism>
<sequence>MIRWHILWVYGLGQLQIYIPFDSKFTDIKISFAGSLDRDNLFFKGAIFY</sequence>
<protein>
    <submittedName>
        <fullName evidence="1">Uncharacterized protein</fullName>
    </submittedName>
</protein>
<dbReference type="Proteomes" id="UP000694005">
    <property type="component" value="Chromosome A08"/>
</dbReference>
<accession>A0A8D9HI42</accession>
<reference evidence="1 2" key="1">
    <citation type="submission" date="2021-07" db="EMBL/GenBank/DDBJ databases">
        <authorList>
            <consortium name="Genoscope - CEA"/>
            <person name="William W."/>
        </authorList>
    </citation>
    <scope>NUCLEOTIDE SEQUENCE [LARGE SCALE GENOMIC DNA]</scope>
</reference>